<gene>
    <name evidence="2" type="ORF">Sjap_003435</name>
</gene>
<feature type="region of interest" description="Disordered" evidence="1">
    <location>
        <begin position="1"/>
        <end position="27"/>
    </location>
</feature>
<comment type="caution">
    <text evidence="2">The sequence shown here is derived from an EMBL/GenBank/DDBJ whole genome shotgun (WGS) entry which is preliminary data.</text>
</comment>
<keyword evidence="3" id="KW-1185">Reference proteome</keyword>
<name>A0AAP0KRD8_9MAGN</name>
<dbReference type="EMBL" id="JBBNAE010000001">
    <property type="protein sequence ID" value="KAK9155955.1"/>
    <property type="molecule type" value="Genomic_DNA"/>
</dbReference>
<evidence type="ECO:0000313" key="3">
    <source>
        <dbReference type="Proteomes" id="UP001417504"/>
    </source>
</evidence>
<dbReference type="AlphaFoldDB" id="A0AAP0KRD8"/>
<feature type="compositionally biased region" description="Polar residues" evidence="1">
    <location>
        <begin position="1"/>
        <end position="15"/>
    </location>
</feature>
<evidence type="ECO:0000256" key="1">
    <source>
        <dbReference type="SAM" id="MobiDB-lite"/>
    </source>
</evidence>
<organism evidence="2 3">
    <name type="scientific">Stephania japonica</name>
    <dbReference type="NCBI Taxonomy" id="461633"/>
    <lineage>
        <taxon>Eukaryota</taxon>
        <taxon>Viridiplantae</taxon>
        <taxon>Streptophyta</taxon>
        <taxon>Embryophyta</taxon>
        <taxon>Tracheophyta</taxon>
        <taxon>Spermatophyta</taxon>
        <taxon>Magnoliopsida</taxon>
        <taxon>Ranunculales</taxon>
        <taxon>Menispermaceae</taxon>
        <taxon>Menispermoideae</taxon>
        <taxon>Cissampelideae</taxon>
        <taxon>Stephania</taxon>
    </lineage>
</organism>
<accession>A0AAP0KRD8</accession>
<evidence type="ECO:0000313" key="2">
    <source>
        <dbReference type="EMBL" id="KAK9155955.1"/>
    </source>
</evidence>
<protein>
    <submittedName>
        <fullName evidence="2">Uncharacterized protein</fullName>
    </submittedName>
</protein>
<reference evidence="2 3" key="1">
    <citation type="submission" date="2024-01" db="EMBL/GenBank/DDBJ databases">
        <title>Genome assemblies of Stephania.</title>
        <authorList>
            <person name="Yang L."/>
        </authorList>
    </citation>
    <scope>NUCLEOTIDE SEQUENCE [LARGE SCALE GENOMIC DNA]</scope>
    <source>
        <strain evidence="2">QJT</strain>
        <tissue evidence="2">Leaf</tissue>
    </source>
</reference>
<sequence>MEAINQTTKLQTIPTQKRKKKPKNHKIDTKRYEKCTYDVKSMEFYLNFVEFRPKVRVRFKRRVTEICVSGVTRVCVSKNFLIRWDSLVISQRWVQKEKNGV</sequence>
<proteinExistence type="predicted"/>
<dbReference type="Proteomes" id="UP001417504">
    <property type="component" value="Unassembled WGS sequence"/>
</dbReference>